<name>A0ABM9L890_9MYCO</name>
<evidence type="ECO:0000259" key="1">
    <source>
        <dbReference type="Pfam" id="PF14088"/>
    </source>
</evidence>
<dbReference type="InterPro" id="IPR011856">
    <property type="entry name" value="tRNA_endonuc-like_dom_sf"/>
</dbReference>
<evidence type="ECO:0000313" key="3">
    <source>
        <dbReference type="Proteomes" id="UP001190465"/>
    </source>
</evidence>
<dbReference type="RefSeq" id="WP_308480420.1">
    <property type="nucleotide sequence ID" value="NZ_OY726397.1"/>
</dbReference>
<organism evidence="2 3">
    <name type="scientific">[Mycobacterium] burgundiense</name>
    <dbReference type="NCBI Taxonomy" id="3064286"/>
    <lineage>
        <taxon>Bacteria</taxon>
        <taxon>Bacillati</taxon>
        <taxon>Actinomycetota</taxon>
        <taxon>Actinomycetes</taxon>
        <taxon>Mycobacteriales</taxon>
        <taxon>Mycobacteriaceae</taxon>
        <taxon>Mycolicibacterium</taxon>
    </lineage>
</organism>
<gene>
    <name evidence="2" type="ORF">MU0053_000030</name>
</gene>
<dbReference type="Pfam" id="PF14088">
    <property type="entry name" value="DUF4268"/>
    <property type="match status" value="1"/>
</dbReference>
<sequence>MSELRLGRLAEVHPRDVWPHEAHAFTPWLLGNVDVLSDLLGMELELEVAEHPVGGFSLDLLGRDLADDSVVIVENQLDQSDHGHLGQILTYAAGTEPRTVVWITTGFRAEHRAALDWLNEHTGPDVRFFGVEIQVVKIGDSEPAPNFKLVAQPNDWGKRVRAATTGASEMSKRSKLYWEFWELLLSRIASEHPTWTRAKATTPSSWYDFSTGYGAIVYNVSFATTGLRAQLYFNSPKPEVNERNFDRISAQKELFEAALGESAEWDDKPGKKGAAIFTTSTFTSVEDTDQWPAMQDWIINRLDKFRQAFQAVGGATAFR</sequence>
<dbReference type="Proteomes" id="UP001190465">
    <property type="component" value="Chromosome"/>
</dbReference>
<dbReference type="Gene3D" id="3.40.1350.10">
    <property type="match status" value="1"/>
</dbReference>
<protein>
    <submittedName>
        <fullName evidence="2">DUF4268 domain-containing protein</fullName>
    </submittedName>
</protein>
<keyword evidence="3" id="KW-1185">Reference proteome</keyword>
<dbReference type="InterPro" id="IPR025364">
    <property type="entry name" value="DUF4268"/>
</dbReference>
<accession>A0ABM9L890</accession>
<proteinExistence type="predicted"/>
<dbReference type="EMBL" id="OY726397">
    <property type="protein sequence ID" value="CAJ1494402.1"/>
    <property type="molecule type" value="Genomic_DNA"/>
</dbReference>
<evidence type="ECO:0000313" key="2">
    <source>
        <dbReference type="EMBL" id="CAJ1494402.1"/>
    </source>
</evidence>
<reference evidence="2 3" key="1">
    <citation type="submission" date="2023-08" db="EMBL/GenBank/DDBJ databases">
        <authorList>
            <person name="Folkvardsen B D."/>
            <person name="Norman A."/>
        </authorList>
    </citation>
    <scope>NUCLEOTIDE SEQUENCE [LARGE SCALE GENOMIC DNA]</scope>
    <source>
        <strain evidence="2 3">Mu0053</strain>
    </source>
</reference>
<feature type="domain" description="DUF4268" evidence="1">
    <location>
        <begin position="177"/>
        <end position="310"/>
    </location>
</feature>